<reference evidence="4 5" key="1">
    <citation type="submission" date="2021-03" db="EMBL/GenBank/DDBJ databases">
        <title>Genomic Encyclopedia of Type Strains, Phase IV (KMG-IV): sequencing the most valuable type-strain genomes for metagenomic binning, comparative biology and taxonomic classification.</title>
        <authorList>
            <person name="Goeker M."/>
        </authorList>
    </citation>
    <scope>NUCLEOTIDE SEQUENCE [LARGE SCALE GENOMIC DNA]</scope>
    <source>
        <strain evidence="4 5">DSM 14349</strain>
    </source>
</reference>
<dbReference type="EMBL" id="JAGGKG010000006">
    <property type="protein sequence ID" value="MBP1904978.1"/>
    <property type="molecule type" value="Genomic_DNA"/>
</dbReference>
<organism evidence="4 5">
    <name type="scientific">Paenibacillus turicensis</name>
    <dbReference type="NCBI Taxonomy" id="160487"/>
    <lineage>
        <taxon>Bacteria</taxon>
        <taxon>Bacillati</taxon>
        <taxon>Bacillota</taxon>
        <taxon>Bacilli</taxon>
        <taxon>Bacillales</taxon>
        <taxon>Paenibacillaceae</taxon>
        <taxon>Paenibacillus</taxon>
    </lineage>
</organism>
<evidence type="ECO:0000256" key="1">
    <source>
        <dbReference type="ARBA" id="ARBA00022723"/>
    </source>
</evidence>
<name>A0ABS4FRI9_9BACL</name>
<keyword evidence="2" id="KW-0378">Hydrolase</keyword>
<sequence>MYPKLHLVDYNSKEPIEGQRYGHQLSNQYWDIYSNENLKERATKLTEADIWVYTHSYDLFQMFPDIISFDGLYDKNIKSSLAIKYYLVFMEKDEFVVDKLLNEKDINFTNKRKEARLVFYEFLYEVDRDYLEKKIMVHIMRDKYFEVAQHTQRDKKEHFYRTRDNILEIIDTQSPLGTMNIPAFNFFISLTPLKVIHDVVNYNLIDPISKLRYSSYIGLNNGKKLYATHWGINREFLESFGHHEFHDPIFYKDLDEILRSTWEANIARLLNEKGIEWKYEKERYEVDLDKEQKANYLPDFVLPNEKVIIEVKGFWDTYSLKAYTAAKAKYTEWTFLHVDSDIYHSLNQVYKDKVSNWDYSKISIKADILPIVGITQKERIPFIKKLLVGDNVIFERDANNPFDKNAIKALNSDGEQLGFLSKEWASIYAEKMDLGIKYQCEVVSIEPKVINIKVNRLNTDEMTIPEVLKL</sequence>
<dbReference type="Gene3D" id="3.40.91.30">
    <property type="match status" value="1"/>
</dbReference>
<dbReference type="InterPro" id="IPR014905">
    <property type="entry name" value="HIRAN"/>
</dbReference>
<dbReference type="Proteomes" id="UP001519272">
    <property type="component" value="Unassembled WGS sequence"/>
</dbReference>
<dbReference type="Pfam" id="PF08797">
    <property type="entry name" value="HIRAN"/>
    <property type="match status" value="1"/>
</dbReference>
<evidence type="ECO:0000313" key="5">
    <source>
        <dbReference type="Proteomes" id="UP001519272"/>
    </source>
</evidence>
<evidence type="ECO:0000313" key="4">
    <source>
        <dbReference type="EMBL" id="MBP1904978.1"/>
    </source>
</evidence>
<dbReference type="RefSeq" id="WP_210088635.1">
    <property type="nucleotide sequence ID" value="NZ_JAGGKG010000006.1"/>
</dbReference>
<accession>A0ABS4FRI9</accession>
<dbReference type="SUPFAM" id="SSF52980">
    <property type="entry name" value="Restriction endonuclease-like"/>
    <property type="match status" value="1"/>
</dbReference>
<evidence type="ECO:0000256" key="2">
    <source>
        <dbReference type="ARBA" id="ARBA00022801"/>
    </source>
</evidence>
<dbReference type="SMART" id="SM00910">
    <property type="entry name" value="HIRAN"/>
    <property type="match status" value="1"/>
</dbReference>
<dbReference type="Pfam" id="PF05367">
    <property type="entry name" value="Phage_endo_I"/>
    <property type="match status" value="1"/>
</dbReference>
<comment type="caution">
    <text evidence="4">The sequence shown here is derived from an EMBL/GenBank/DDBJ whole genome shotgun (WGS) entry which is preliminary data.</text>
</comment>
<dbReference type="InterPro" id="IPR011335">
    <property type="entry name" value="Restrct_endonuc-II-like"/>
</dbReference>
<evidence type="ECO:0000259" key="3">
    <source>
        <dbReference type="SMART" id="SM00910"/>
    </source>
</evidence>
<proteinExistence type="predicted"/>
<keyword evidence="5" id="KW-1185">Reference proteome</keyword>
<gene>
    <name evidence="4" type="ORF">J2Z32_001603</name>
</gene>
<feature type="domain" description="HIRAN" evidence="3">
    <location>
        <begin position="364"/>
        <end position="466"/>
    </location>
</feature>
<dbReference type="InterPro" id="IPR008029">
    <property type="entry name" value="Phage_T7_Gp3_endoDNaseI"/>
</dbReference>
<keyword evidence="1" id="KW-0479">Metal-binding</keyword>
<protein>
    <recommendedName>
        <fullName evidence="3">HIRAN domain-containing protein</fullName>
    </recommendedName>
</protein>